<dbReference type="GO" id="GO:0003723">
    <property type="term" value="F:RNA binding"/>
    <property type="evidence" value="ECO:0007669"/>
    <property type="project" value="UniProtKB-KW"/>
</dbReference>
<comment type="caution">
    <text evidence="9">The sequence shown here is derived from an EMBL/GenBank/DDBJ whole genome shotgun (WGS) entry which is preliminary data.</text>
</comment>
<feature type="compositionally biased region" description="Basic residues" evidence="7">
    <location>
        <begin position="718"/>
        <end position="734"/>
    </location>
</feature>
<keyword evidence="3" id="KW-0694">RNA-binding</keyword>
<dbReference type="SMART" id="SM01141">
    <property type="entry name" value="DRY_EERY"/>
    <property type="match status" value="1"/>
</dbReference>
<feature type="domain" description="SURP motif" evidence="8">
    <location>
        <begin position="203"/>
        <end position="246"/>
    </location>
</feature>
<evidence type="ECO:0000256" key="6">
    <source>
        <dbReference type="ARBA" id="ARBA00023187"/>
    </source>
</evidence>
<feature type="compositionally biased region" description="Low complexity" evidence="7">
    <location>
        <begin position="613"/>
        <end position="625"/>
    </location>
</feature>
<dbReference type="PROSITE" id="PS50128">
    <property type="entry name" value="SURP"/>
    <property type="match status" value="2"/>
</dbReference>
<protein>
    <recommendedName>
        <fullName evidence="8">SURP motif domain-containing protein</fullName>
    </recommendedName>
</protein>
<organism evidence="9 10">
    <name type="scientific">Heterodera schachtii</name>
    <name type="common">Sugarbeet cyst nematode worm</name>
    <name type="synonym">Tylenchus schachtii</name>
    <dbReference type="NCBI Taxonomy" id="97005"/>
    <lineage>
        <taxon>Eukaryota</taxon>
        <taxon>Metazoa</taxon>
        <taxon>Ecdysozoa</taxon>
        <taxon>Nematoda</taxon>
        <taxon>Chromadorea</taxon>
        <taxon>Rhabditida</taxon>
        <taxon>Tylenchina</taxon>
        <taxon>Tylenchomorpha</taxon>
        <taxon>Tylenchoidea</taxon>
        <taxon>Heteroderidae</taxon>
        <taxon>Heteroderinae</taxon>
        <taxon>Heterodera</taxon>
    </lineage>
</organism>
<dbReference type="Gene3D" id="1.10.10.790">
    <property type="entry name" value="Surp module"/>
    <property type="match status" value="2"/>
</dbReference>
<dbReference type="PANTHER" id="PTHR13161:SF15">
    <property type="entry name" value="SPLICING FACTOR, SUPPRESSOR OF WHITE-APRICOT HOMOLOG"/>
    <property type="match status" value="1"/>
</dbReference>
<evidence type="ECO:0000256" key="3">
    <source>
        <dbReference type="ARBA" id="ARBA00022884"/>
    </source>
</evidence>
<dbReference type="SMART" id="SM00648">
    <property type="entry name" value="SWAP"/>
    <property type="match status" value="2"/>
</dbReference>
<dbReference type="PANTHER" id="PTHR13161">
    <property type="entry name" value="SPLICING FACTOR SUPPRESSOR OF WHITE APRICOT"/>
    <property type="match status" value="1"/>
</dbReference>
<feature type="region of interest" description="Disordered" evidence="7">
    <location>
        <begin position="1"/>
        <end position="34"/>
    </location>
</feature>
<gene>
    <name evidence="9" type="ORF">niasHS_003914</name>
</gene>
<keyword evidence="10" id="KW-1185">Reference proteome</keyword>
<keyword evidence="6" id="KW-0508">mRNA splicing</keyword>
<keyword evidence="1" id="KW-0507">mRNA processing</keyword>
<feature type="compositionally biased region" description="Basic residues" evidence="7">
    <location>
        <begin position="685"/>
        <end position="694"/>
    </location>
</feature>
<feature type="region of interest" description="Disordered" evidence="7">
    <location>
        <begin position="552"/>
        <end position="573"/>
    </location>
</feature>
<dbReference type="Proteomes" id="UP001620645">
    <property type="component" value="Unassembled WGS sequence"/>
</dbReference>
<evidence type="ECO:0000256" key="4">
    <source>
        <dbReference type="ARBA" id="ARBA00023015"/>
    </source>
</evidence>
<accession>A0ABD2K3J7</accession>
<keyword evidence="2" id="KW-0677">Repeat</keyword>
<keyword evidence="4" id="KW-0805">Transcription regulation</keyword>
<dbReference type="InterPro" id="IPR019147">
    <property type="entry name" value="SWAP_N_domain"/>
</dbReference>
<dbReference type="EMBL" id="JBICCN010000054">
    <property type="protein sequence ID" value="KAL3097466.1"/>
    <property type="molecule type" value="Genomic_DNA"/>
</dbReference>
<dbReference type="GO" id="GO:0006397">
    <property type="term" value="P:mRNA processing"/>
    <property type="evidence" value="ECO:0007669"/>
    <property type="project" value="UniProtKB-KW"/>
</dbReference>
<evidence type="ECO:0000313" key="10">
    <source>
        <dbReference type="Proteomes" id="UP001620645"/>
    </source>
</evidence>
<feature type="region of interest" description="Disordered" evidence="7">
    <location>
        <begin position="263"/>
        <end position="337"/>
    </location>
</feature>
<dbReference type="InterPro" id="IPR035967">
    <property type="entry name" value="SWAP/Surp_sf"/>
</dbReference>
<evidence type="ECO:0000256" key="1">
    <source>
        <dbReference type="ARBA" id="ARBA00022664"/>
    </source>
</evidence>
<dbReference type="Pfam" id="PF09750">
    <property type="entry name" value="DRY_EERY"/>
    <property type="match status" value="1"/>
</dbReference>
<name>A0ABD2K3J7_HETSC</name>
<feature type="compositionally biased region" description="Low complexity" evidence="7">
    <location>
        <begin position="695"/>
        <end position="708"/>
    </location>
</feature>
<proteinExistence type="predicted"/>
<feature type="compositionally biased region" description="Basic residues" evidence="7">
    <location>
        <begin position="770"/>
        <end position="787"/>
    </location>
</feature>
<dbReference type="InterPro" id="IPR000061">
    <property type="entry name" value="Surp"/>
</dbReference>
<feature type="region of interest" description="Disordered" evidence="7">
    <location>
        <begin position="586"/>
        <end position="625"/>
    </location>
</feature>
<evidence type="ECO:0000259" key="8">
    <source>
        <dbReference type="PROSITE" id="PS50128"/>
    </source>
</evidence>
<evidence type="ECO:0000313" key="9">
    <source>
        <dbReference type="EMBL" id="KAL3097466.1"/>
    </source>
</evidence>
<sequence>MASHHHQHRRKTKHRHGSMHNGQSNDSQNDEFLVFGYSAKLHNPRDEHRPAEEQQQPFDESLYLIPWNGDDRLKIDRYDVRLYLSSLNEFDEEKQRKRSIADIGAAEEEEDTAEKLEEELCEEERFLDLYEDIRKRELEEANQKRGKGAEIGFTYEEGETDKIDLVGECEETTAEDEQPYEQPQSLKLPVGIVTPETMKQNALIERTAQFVVAQGPQMEVVIKAKQRQNAEQFGFLDFDHRLHPYYKYMCKLIREKKYVPQPKQQLTKKRIVEELSESDTDTENEGDGYLHPSLLGGMSKAKAGEGALSPQPGFIGPSPRPPPQKVERKPASPGPDLDVLVQQFHRSSSGNSLYSSLLKGLHSVLPGTSPKVENTVKLEAEPPQQTHIDEPISKAESVGIPSLFESDQQQRTDDYNKWHMEFYGRPSPFLPGHPPVCQRPVPDSAVESAISVAAKYVALHGAYAEQRLIEHNQDKVHFLQARSPYYTFYQSQVRQIQWKIFQQSQQNRQQPFHAPQLFTTPFGNIAAVPSPPPPSVAELVKVPSDRQMADTVEKGEEGMELKEAEPDSKQLERREKARLFMERILNERMAEKRRTKTNNKPNEEEEEDKRGTVSETASTSAAASVGGVAVQPLPSSALSPLALSKAISCLIDEQIKRTLGTSPPQAPAEARKKKREKRREGEERRRRRKKRRTRSYSSESSSSFPSSSTDSNEEERSRKRRRRRKNSKRRKRGREHGSESDSSDHSGGEEEEKRRKRKQKGQEEGDSSLSHRRRRHQHRSRSRSPRR</sequence>
<dbReference type="GO" id="GO:0008380">
    <property type="term" value="P:RNA splicing"/>
    <property type="evidence" value="ECO:0007669"/>
    <property type="project" value="UniProtKB-KW"/>
</dbReference>
<evidence type="ECO:0000256" key="5">
    <source>
        <dbReference type="ARBA" id="ARBA00023163"/>
    </source>
</evidence>
<feature type="compositionally biased region" description="Basic and acidic residues" evidence="7">
    <location>
        <begin position="735"/>
        <end position="753"/>
    </location>
</feature>
<feature type="region of interest" description="Disordered" evidence="7">
    <location>
        <begin position="656"/>
        <end position="787"/>
    </location>
</feature>
<reference evidence="9 10" key="1">
    <citation type="submission" date="2024-10" db="EMBL/GenBank/DDBJ databases">
        <authorList>
            <person name="Kim D."/>
        </authorList>
    </citation>
    <scope>NUCLEOTIDE SEQUENCE [LARGE SCALE GENOMIC DNA]</scope>
    <source>
        <strain evidence="9">Taebaek</strain>
    </source>
</reference>
<feature type="domain" description="SURP motif" evidence="8">
    <location>
        <begin position="449"/>
        <end position="489"/>
    </location>
</feature>
<feature type="compositionally biased region" description="Basic residues" evidence="7">
    <location>
        <begin position="1"/>
        <end position="18"/>
    </location>
</feature>
<keyword evidence="5" id="KW-0804">Transcription</keyword>
<feature type="compositionally biased region" description="Acidic residues" evidence="7">
    <location>
        <begin position="274"/>
        <end position="286"/>
    </location>
</feature>
<evidence type="ECO:0000256" key="2">
    <source>
        <dbReference type="ARBA" id="ARBA00022737"/>
    </source>
</evidence>
<dbReference type="AlphaFoldDB" id="A0ABD2K3J7"/>
<dbReference type="SUPFAM" id="SSF109905">
    <property type="entry name" value="Surp module (SWAP domain)"/>
    <property type="match status" value="2"/>
</dbReference>
<evidence type="ECO:0000256" key="7">
    <source>
        <dbReference type="SAM" id="MobiDB-lite"/>
    </source>
</evidence>
<dbReference type="InterPro" id="IPR040397">
    <property type="entry name" value="SWAP"/>
</dbReference>
<dbReference type="Pfam" id="PF01805">
    <property type="entry name" value="Surp"/>
    <property type="match status" value="2"/>
</dbReference>